<evidence type="ECO:0000313" key="2">
    <source>
        <dbReference type="EMBL" id="RUL73157.1"/>
    </source>
</evidence>
<proteinExistence type="predicted"/>
<name>A0A3S0PKU1_9GAMM</name>
<keyword evidence="1" id="KW-0732">Signal</keyword>
<reference evidence="2 3" key="1">
    <citation type="submission" date="2018-12" db="EMBL/GenBank/DDBJ databases">
        <title>Dyella dinghuensis sp. nov. DHOA06 and Dyella choica sp. nov. 4M-K27, isolated from forest soil.</title>
        <authorList>
            <person name="Qiu L.-H."/>
            <person name="Gao Z.-H."/>
        </authorList>
    </citation>
    <scope>NUCLEOTIDE SEQUENCE [LARGE SCALE GENOMIC DNA]</scope>
    <source>
        <strain evidence="2 3">4M-K27</strain>
    </source>
</reference>
<evidence type="ECO:0000313" key="3">
    <source>
        <dbReference type="Proteomes" id="UP000274358"/>
    </source>
</evidence>
<feature type="signal peptide" evidence="1">
    <location>
        <begin position="1"/>
        <end position="26"/>
    </location>
</feature>
<evidence type="ECO:0008006" key="4">
    <source>
        <dbReference type="Google" id="ProtNLM"/>
    </source>
</evidence>
<keyword evidence="3" id="KW-1185">Reference proteome</keyword>
<dbReference type="AlphaFoldDB" id="A0A3S0PKU1"/>
<gene>
    <name evidence="2" type="ORF">EKH80_16015</name>
</gene>
<dbReference type="RefSeq" id="WP_126685776.1">
    <property type="nucleotide sequence ID" value="NZ_RYYV01000012.1"/>
</dbReference>
<feature type="chain" id="PRO_5018765273" description="Rap1a immunity protein domain-containing protein" evidence="1">
    <location>
        <begin position="27"/>
        <end position="134"/>
    </location>
</feature>
<dbReference type="EMBL" id="RYYV01000012">
    <property type="protein sequence ID" value="RUL73157.1"/>
    <property type="molecule type" value="Genomic_DNA"/>
</dbReference>
<evidence type="ECO:0000256" key="1">
    <source>
        <dbReference type="SAM" id="SignalP"/>
    </source>
</evidence>
<comment type="caution">
    <text evidence="2">The sequence shown here is derived from an EMBL/GenBank/DDBJ whole genome shotgun (WGS) entry which is preliminary data.</text>
</comment>
<accession>A0A3S0PKU1</accession>
<dbReference type="Proteomes" id="UP000274358">
    <property type="component" value="Unassembled WGS sequence"/>
</dbReference>
<protein>
    <recommendedName>
        <fullName evidence="4">Rap1a immunity protein domain-containing protein</fullName>
    </recommendedName>
</protein>
<organism evidence="2 3">
    <name type="scientific">Dyella choica</name>
    <dbReference type="NCBI Taxonomy" id="1927959"/>
    <lineage>
        <taxon>Bacteria</taxon>
        <taxon>Pseudomonadati</taxon>
        <taxon>Pseudomonadota</taxon>
        <taxon>Gammaproteobacteria</taxon>
        <taxon>Lysobacterales</taxon>
        <taxon>Rhodanobacteraceae</taxon>
        <taxon>Dyella</taxon>
    </lineage>
</organism>
<sequence length="134" mass="14771">MRRFRVIHVLGIVLSLPLLVSSPVRANDTGQTIERKTYSTLGLRSCSKWLQDERSAKNLAQNGLNALNFIGDQSWLAGFISGFNVAITDRQDLLSAMDLQTASDWVSVYCSKNKSANVPDAVVALFVEIAKNNK</sequence>